<accession>A0ABN0XJF0</accession>
<evidence type="ECO:0000313" key="2">
    <source>
        <dbReference type="Proteomes" id="UP001500063"/>
    </source>
</evidence>
<reference evidence="1 2" key="1">
    <citation type="journal article" date="2019" name="Int. J. Syst. Evol. Microbiol.">
        <title>The Global Catalogue of Microorganisms (GCM) 10K type strain sequencing project: providing services to taxonomists for standard genome sequencing and annotation.</title>
        <authorList>
            <consortium name="The Broad Institute Genomics Platform"/>
            <consortium name="The Broad Institute Genome Sequencing Center for Infectious Disease"/>
            <person name="Wu L."/>
            <person name="Ma J."/>
        </authorList>
    </citation>
    <scope>NUCLEOTIDE SEQUENCE [LARGE SCALE GENOMIC DNA]</scope>
    <source>
        <strain evidence="1 2">JCM 4565</strain>
    </source>
</reference>
<sequence>MPQGRTSSAGSSNLRIGAAVAEIEGLYAALHATANGQRRERLLTELAQAGRRLTDLALVPQGERVGVQPRSRWQRRRFLAARGAARIMAFTADRGRASGPGPLEDSR</sequence>
<proteinExistence type="predicted"/>
<dbReference type="RefSeq" id="WP_301891057.1">
    <property type="nucleotide sequence ID" value="NZ_BAAABW010000026.1"/>
</dbReference>
<comment type="caution">
    <text evidence="1">The sequence shown here is derived from an EMBL/GenBank/DDBJ whole genome shotgun (WGS) entry which is preliminary data.</text>
</comment>
<organism evidence="1 2">
    <name type="scientific">Streptomyces blastmyceticus</name>
    <dbReference type="NCBI Taxonomy" id="68180"/>
    <lineage>
        <taxon>Bacteria</taxon>
        <taxon>Bacillati</taxon>
        <taxon>Actinomycetota</taxon>
        <taxon>Actinomycetes</taxon>
        <taxon>Kitasatosporales</taxon>
        <taxon>Streptomycetaceae</taxon>
        <taxon>Streptomyces</taxon>
    </lineage>
</organism>
<dbReference type="Proteomes" id="UP001500063">
    <property type="component" value="Unassembled WGS sequence"/>
</dbReference>
<name>A0ABN0XJF0_9ACTN</name>
<protein>
    <submittedName>
        <fullName evidence="1">Uncharacterized protein</fullName>
    </submittedName>
</protein>
<dbReference type="EMBL" id="BAAABW010000026">
    <property type="protein sequence ID" value="GAA0365183.1"/>
    <property type="molecule type" value="Genomic_DNA"/>
</dbReference>
<gene>
    <name evidence="1" type="ORF">GCM10010319_48860</name>
</gene>
<keyword evidence="2" id="KW-1185">Reference proteome</keyword>
<evidence type="ECO:0000313" key="1">
    <source>
        <dbReference type="EMBL" id="GAA0365183.1"/>
    </source>
</evidence>